<protein>
    <recommendedName>
        <fullName evidence="7">DUF3817 domain-containing protein</fullName>
    </recommendedName>
</protein>
<sequence length="132" mass="14588">MVTMLSHGYMHDFFNLSTPAKRFRFVAVVEAFTWAGLLVGMYFKHVAKTTEVGVQVFGALHGAAFMVFVLVTLLTARQLSWNWRVTGLALASSIPPLTTVPFEIWSARKGHLAELSEAVQQNADSSDVRSTV</sequence>
<keyword evidence="4 6" id="KW-1133">Transmembrane helix</keyword>
<evidence type="ECO:0000256" key="6">
    <source>
        <dbReference type="SAM" id="Phobius"/>
    </source>
</evidence>
<dbReference type="Proteomes" id="UP000641514">
    <property type="component" value="Unassembled WGS sequence"/>
</dbReference>
<organism evidence="8 9">
    <name type="scientific">Hoyosella rhizosphaerae</name>
    <dbReference type="NCBI Taxonomy" id="1755582"/>
    <lineage>
        <taxon>Bacteria</taxon>
        <taxon>Bacillati</taxon>
        <taxon>Actinomycetota</taxon>
        <taxon>Actinomycetes</taxon>
        <taxon>Mycobacteriales</taxon>
        <taxon>Hoyosellaceae</taxon>
        <taxon>Hoyosella</taxon>
    </lineage>
</organism>
<keyword evidence="9" id="KW-1185">Reference proteome</keyword>
<comment type="caution">
    <text evidence="8">The sequence shown here is derived from an EMBL/GenBank/DDBJ whole genome shotgun (WGS) entry which is preliminary data.</text>
</comment>
<feature type="transmembrane region" description="Helical" evidence="6">
    <location>
        <begin position="55"/>
        <end position="76"/>
    </location>
</feature>
<dbReference type="PANTHER" id="PTHR40077:SF1">
    <property type="entry name" value="MEMBRANE PROTEIN"/>
    <property type="match status" value="1"/>
</dbReference>
<evidence type="ECO:0000256" key="5">
    <source>
        <dbReference type="ARBA" id="ARBA00023136"/>
    </source>
</evidence>
<evidence type="ECO:0000256" key="1">
    <source>
        <dbReference type="ARBA" id="ARBA00004651"/>
    </source>
</evidence>
<dbReference type="AlphaFoldDB" id="A0A916X8I1"/>
<keyword evidence="5 6" id="KW-0472">Membrane</keyword>
<reference evidence="8" key="1">
    <citation type="journal article" date="2014" name="Int. J. Syst. Evol. Microbiol.">
        <title>Complete genome sequence of Corynebacterium casei LMG S-19264T (=DSM 44701T), isolated from a smear-ripened cheese.</title>
        <authorList>
            <consortium name="US DOE Joint Genome Institute (JGI-PGF)"/>
            <person name="Walter F."/>
            <person name="Albersmeier A."/>
            <person name="Kalinowski J."/>
            <person name="Ruckert C."/>
        </authorList>
    </citation>
    <scope>NUCLEOTIDE SEQUENCE</scope>
    <source>
        <strain evidence="8">CGMCC 1.15478</strain>
    </source>
</reference>
<feature type="domain" description="DUF3817" evidence="7">
    <location>
        <begin position="21"/>
        <end position="107"/>
    </location>
</feature>
<evidence type="ECO:0000256" key="3">
    <source>
        <dbReference type="ARBA" id="ARBA00022692"/>
    </source>
</evidence>
<feature type="transmembrane region" description="Helical" evidence="6">
    <location>
        <begin position="23"/>
        <end position="43"/>
    </location>
</feature>
<accession>A0A916X8I1</accession>
<keyword evidence="3 6" id="KW-0812">Transmembrane</keyword>
<evidence type="ECO:0000256" key="4">
    <source>
        <dbReference type="ARBA" id="ARBA00022989"/>
    </source>
</evidence>
<dbReference type="PANTHER" id="PTHR40077">
    <property type="entry name" value="MEMBRANE PROTEIN-RELATED"/>
    <property type="match status" value="1"/>
</dbReference>
<proteinExistence type="predicted"/>
<dbReference type="NCBIfam" id="TIGR03954">
    <property type="entry name" value="integ_memb_HG"/>
    <property type="match status" value="1"/>
</dbReference>
<dbReference type="Pfam" id="PF12823">
    <property type="entry name" value="DUF3817"/>
    <property type="match status" value="1"/>
</dbReference>
<dbReference type="GO" id="GO:0005886">
    <property type="term" value="C:plasma membrane"/>
    <property type="evidence" value="ECO:0007669"/>
    <property type="project" value="UniProtKB-SubCell"/>
</dbReference>
<gene>
    <name evidence="8" type="ORF">GCM10011410_00070</name>
</gene>
<evidence type="ECO:0000256" key="2">
    <source>
        <dbReference type="ARBA" id="ARBA00022475"/>
    </source>
</evidence>
<name>A0A916X8I1_9ACTN</name>
<dbReference type="InterPro" id="IPR023845">
    <property type="entry name" value="DUF3817_TM"/>
</dbReference>
<keyword evidence="2" id="KW-1003">Cell membrane</keyword>
<evidence type="ECO:0000313" key="8">
    <source>
        <dbReference type="EMBL" id="GGC51761.1"/>
    </source>
</evidence>
<dbReference type="EMBL" id="BMJH01000001">
    <property type="protein sequence ID" value="GGC51761.1"/>
    <property type="molecule type" value="Genomic_DNA"/>
</dbReference>
<evidence type="ECO:0000259" key="7">
    <source>
        <dbReference type="Pfam" id="PF12823"/>
    </source>
</evidence>
<comment type="subcellular location">
    <subcellularLocation>
        <location evidence="1">Cell membrane</location>
        <topology evidence="1">Multi-pass membrane protein</topology>
    </subcellularLocation>
</comment>
<reference evidence="8" key="2">
    <citation type="submission" date="2020-09" db="EMBL/GenBank/DDBJ databases">
        <authorList>
            <person name="Sun Q."/>
            <person name="Zhou Y."/>
        </authorList>
    </citation>
    <scope>NUCLEOTIDE SEQUENCE</scope>
    <source>
        <strain evidence="8">CGMCC 1.15478</strain>
    </source>
</reference>
<evidence type="ECO:0000313" key="9">
    <source>
        <dbReference type="Proteomes" id="UP000641514"/>
    </source>
</evidence>